<keyword evidence="2" id="KW-0175">Coiled coil</keyword>
<evidence type="ECO:0000256" key="1">
    <source>
        <dbReference type="ARBA" id="ARBA00022737"/>
    </source>
</evidence>
<sequence length="885" mass="97113">MNGRSGPLSPNTTRGSEWSGISQYGQYSPNPPKNRGNLITPPISGSSNGTQGRMSNGMMNRPPGPGQPSPPNSIARSSYGTNMSSADNQWRKTLQMEEELSQHYTILKRFLAQSLRDEKGNAKPNRARDKLLRLSPVQFQELSTDIYDELLRRQSSSGQQRDGPGQVPPYLLPKDNFHPKRNQARQKLATLPPPRFQDLAADVFYELERRFPRFAGSSISRNGSPALSMHGPPPRVGTPNGMRQGYGPRNASLGGQVMAGLGIPGVDEQNDHYGKPMAKTFQSSTIIPNKSIMVEDDDDDTSDIYGSRRDTTLTSRSMGASSEKDRRLAEYEAQVGDFENRIGEMQRKVSALEGELHEKDSVIDGLQKSRSEEDGINNSEREKWAILQSDLEGKLAQARNLNNNLQSELEKARGNHADTERDLRSEMDRLTGQASGGGEWKSRYESLDKAHQDLRTQLLRQEKVTNEVKQEATGFLNQMKALSERSNQSVEREATLVHRVQMLEKELQEWKSRYARTKAQSGTLRASSMTNSLQQPDAGTIGRDGAFTAQDGLVKDIHVTKFQIAIDELLQSARGSEPDAVLAHVKSVVIAVRNITLDMGDTQSGTDEVTQQRNKLKTKVSATANNLITAAKNFAMSKGLSPVSLLDAAASHVSASIVELIRLVKIHPTPAEDPEDDDQYTPIADSPADYYGFSQSRSSAAPSAADGSIYSSTSSPRPSQIPNGQMKLTKPMQNGLLSSAQYVPPSKPINGNLRASSRTDDLKNFLESRTDTLIPSIQSLVSSIRTNAEPPDILDHLAAITSTTSQIIEKTAQEADSNDKRVNSMLQTLAESRDKLEDAGREGEEIGNEKDWNGFVKGLPPLAFAIAKSTRELGALIGQVGDEFS</sequence>
<dbReference type="Gene3D" id="1.20.120.330">
    <property type="entry name" value="Nucleotidyltransferases domain 2"/>
    <property type="match status" value="1"/>
</dbReference>
<feature type="region of interest" description="Disordered" evidence="3">
    <location>
        <begin position="409"/>
        <end position="441"/>
    </location>
</feature>
<reference evidence="5 6" key="1">
    <citation type="submission" date="2024-09" db="EMBL/GenBank/DDBJ databases">
        <title>Rethinking Asexuality: The Enigmatic Case of Functional Sexual Genes in Lepraria (Stereocaulaceae).</title>
        <authorList>
            <person name="Doellman M."/>
            <person name="Sun Y."/>
            <person name="Barcenas-Pena A."/>
            <person name="Lumbsch H.T."/>
            <person name="Grewe F."/>
        </authorList>
    </citation>
    <scope>NUCLEOTIDE SEQUENCE [LARGE SCALE GENOMIC DNA]</scope>
    <source>
        <strain evidence="5 6">Mercado 3170</strain>
    </source>
</reference>
<feature type="compositionally biased region" description="Low complexity" evidence="3">
    <location>
        <begin position="694"/>
        <end position="722"/>
    </location>
</feature>
<feature type="coiled-coil region" evidence="2">
    <location>
        <begin position="328"/>
        <end position="355"/>
    </location>
</feature>
<dbReference type="InterPro" id="IPR022018">
    <property type="entry name" value="GIT1_C"/>
</dbReference>
<dbReference type="PANTHER" id="PTHR21601:SF0">
    <property type="entry name" value="PROTEIN SPA2-RELATED"/>
    <property type="match status" value="1"/>
</dbReference>
<evidence type="ECO:0000256" key="2">
    <source>
        <dbReference type="SAM" id="Coils"/>
    </source>
</evidence>
<keyword evidence="6" id="KW-1185">Reference proteome</keyword>
<evidence type="ECO:0000256" key="3">
    <source>
        <dbReference type="SAM" id="MobiDB-lite"/>
    </source>
</evidence>
<dbReference type="PANTHER" id="PTHR21601">
    <property type="entry name" value="SPA2 PROTEIN"/>
    <property type="match status" value="1"/>
</dbReference>
<feature type="domain" description="GIT Spa2 homology (SHD)" evidence="4">
    <location>
        <begin position="184"/>
        <end position="214"/>
    </location>
</feature>
<feature type="compositionally biased region" description="Polar residues" evidence="3">
    <location>
        <begin position="72"/>
        <end position="85"/>
    </location>
</feature>
<proteinExistence type="predicted"/>
<dbReference type="Proteomes" id="UP001590950">
    <property type="component" value="Unassembled WGS sequence"/>
</dbReference>
<protein>
    <recommendedName>
        <fullName evidence="4">GIT Spa2 homology (SHD) domain-containing protein</fullName>
    </recommendedName>
</protein>
<gene>
    <name evidence="5" type="ORF">N7G274_005212</name>
</gene>
<dbReference type="InterPro" id="IPR056439">
    <property type="entry name" value="VBS_C3G9"/>
</dbReference>
<organism evidence="5 6">
    <name type="scientific">Stereocaulon virgatum</name>
    <dbReference type="NCBI Taxonomy" id="373712"/>
    <lineage>
        <taxon>Eukaryota</taxon>
        <taxon>Fungi</taxon>
        <taxon>Dikarya</taxon>
        <taxon>Ascomycota</taxon>
        <taxon>Pezizomycotina</taxon>
        <taxon>Lecanoromycetes</taxon>
        <taxon>OSLEUM clade</taxon>
        <taxon>Lecanoromycetidae</taxon>
        <taxon>Lecanorales</taxon>
        <taxon>Lecanorineae</taxon>
        <taxon>Stereocaulaceae</taxon>
        <taxon>Stereocaulon</taxon>
    </lineage>
</organism>
<dbReference type="InterPro" id="IPR013724">
    <property type="entry name" value="GIT_SHD"/>
</dbReference>
<accession>A0ABR4A953</accession>
<feature type="region of interest" description="Disordered" evidence="3">
    <location>
        <begin position="154"/>
        <end position="178"/>
    </location>
</feature>
<feature type="compositionally biased region" description="Polar residues" evidence="3">
    <location>
        <begin position="43"/>
        <end position="58"/>
    </location>
</feature>
<dbReference type="SMART" id="SM00555">
    <property type="entry name" value="GIT"/>
    <property type="match status" value="2"/>
</dbReference>
<evidence type="ECO:0000313" key="6">
    <source>
        <dbReference type="Proteomes" id="UP001590950"/>
    </source>
</evidence>
<dbReference type="Pfam" id="PF23742">
    <property type="entry name" value="VBS_C3G9"/>
    <property type="match status" value="1"/>
</dbReference>
<keyword evidence="1" id="KW-0677">Repeat</keyword>
<name>A0ABR4A953_9LECA</name>
<dbReference type="SUPFAM" id="SSF57997">
    <property type="entry name" value="Tropomyosin"/>
    <property type="match status" value="1"/>
</dbReference>
<evidence type="ECO:0000259" key="4">
    <source>
        <dbReference type="SMART" id="SM00555"/>
    </source>
</evidence>
<feature type="region of interest" description="Disordered" evidence="3">
    <location>
        <begin position="669"/>
        <end position="730"/>
    </location>
</feature>
<comment type="caution">
    <text evidence="5">The sequence shown here is derived from an EMBL/GenBank/DDBJ whole genome shotgun (WGS) entry which is preliminary data.</text>
</comment>
<dbReference type="EMBL" id="JBEFKJ010000015">
    <property type="protein sequence ID" value="KAL2042024.1"/>
    <property type="molecule type" value="Genomic_DNA"/>
</dbReference>
<feature type="compositionally biased region" description="Polar residues" evidence="3">
    <location>
        <begin position="8"/>
        <end position="28"/>
    </location>
</feature>
<feature type="compositionally biased region" description="Pro residues" evidence="3">
    <location>
        <begin position="62"/>
        <end position="71"/>
    </location>
</feature>
<dbReference type="Pfam" id="PF08518">
    <property type="entry name" value="GIT_SHD"/>
    <property type="match status" value="2"/>
</dbReference>
<feature type="compositionally biased region" description="Basic and acidic residues" evidence="3">
    <location>
        <begin position="409"/>
        <end position="429"/>
    </location>
</feature>
<dbReference type="InterPro" id="IPR039892">
    <property type="entry name" value="Spa2/Sph1"/>
</dbReference>
<dbReference type="Pfam" id="PF12205">
    <property type="entry name" value="GIT1_C"/>
    <property type="match status" value="1"/>
</dbReference>
<evidence type="ECO:0000313" key="5">
    <source>
        <dbReference type="EMBL" id="KAL2042024.1"/>
    </source>
</evidence>
<feature type="domain" description="GIT Spa2 homology (SHD)" evidence="4">
    <location>
        <begin position="127"/>
        <end position="157"/>
    </location>
</feature>
<feature type="region of interest" description="Disordered" evidence="3">
    <location>
        <begin position="294"/>
        <end position="326"/>
    </location>
</feature>
<feature type="region of interest" description="Disordered" evidence="3">
    <location>
        <begin position="1"/>
        <end position="85"/>
    </location>
</feature>